<dbReference type="InterPro" id="IPR036410">
    <property type="entry name" value="HSP_DnaJ_Cys-rich_dom_sf"/>
</dbReference>
<proteinExistence type="predicted"/>
<accession>I1CXD2</accession>
<gene>
    <name evidence="1" type="ORF">SacglDRAFT_00401</name>
</gene>
<dbReference type="SUPFAM" id="SSF57938">
    <property type="entry name" value="DnaJ/Hsp40 cysteine-rich domain"/>
    <property type="match status" value="1"/>
</dbReference>
<keyword evidence="2" id="KW-1185">Reference proteome</keyword>
<name>I1CXD2_9PSEU</name>
<reference evidence="1 2" key="1">
    <citation type="submission" date="2011-09" db="EMBL/GenBank/DDBJ databases">
        <authorList>
            <consortium name="US DOE Joint Genome Institute (JGI-PGF)"/>
            <person name="Lucas S."/>
            <person name="Han J."/>
            <person name="Lapidus A."/>
            <person name="Cheng J.-F."/>
            <person name="Goodwin L."/>
            <person name="Pitluck S."/>
            <person name="Peters L."/>
            <person name="Land M.L."/>
            <person name="Hauser L."/>
            <person name="Brambilla E."/>
            <person name="Klenk H.-P."/>
            <person name="Woyke T.J."/>
        </authorList>
    </citation>
    <scope>NUCLEOTIDE SEQUENCE [LARGE SCALE GENOMIC DNA]</scope>
    <source>
        <strain evidence="1 2">K62</strain>
    </source>
</reference>
<evidence type="ECO:0000313" key="2">
    <source>
        <dbReference type="Proteomes" id="UP000005087"/>
    </source>
</evidence>
<protein>
    <submittedName>
        <fullName evidence="1">Uncharacterized protein</fullName>
    </submittedName>
</protein>
<dbReference type="AlphaFoldDB" id="I1CXD2"/>
<dbReference type="OrthoDB" id="3630338at2"/>
<dbReference type="STRING" id="928724.SacglDRAFT_00401"/>
<organism evidence="1 2">
    <name type="scientific">Saccharomonospora glauca K62</name>
    <dbReference type="NCBI Taxonomy" id="928724"/>
    <lineage>
        <taxon>Bacteria</taxon>
        <taxon>Bacillati</taxon>
        <taxon>Actinomycetota</taxon>
        <taxon>Actinomycetes</taxon>
        <taxon>Pseudonocardiales</taxon>
        <taxon>Pseudonocardiaceae</taxon>
        <taxon>Saccharomonospora</taxon>
    </lineage>
</organism>
<evidence type="ECO:0000313" key="1">
    <source>
        <dbReference type="EMBL" id="EIE97356.1"/>
    </source>
</evidence>
<dbReference type="EMBL" id="CM001484">
    <property type="protein sequence ID" value="EIE97356.1"/>
    <property type="molecule type" value="Genomic_DNA"/>
</dbReference>
<dbReference type="RefSeq" id="WP_005461283.1">
    <property type="nucleotide sequence ID" value="NZ_CM001484.1"/>
</dbReference>
<dbReference type="HOGENOM" id="CLU_1601506_0_0_11"/>
<sequence>MGALALVTEEACGTGVPESFRFGDDNPWTGWSFAESRYRDLPDHVADVVRDRLKLDAEEWDGLVECRAVAEVVDLDTVFRTARGLAGPKPGMLPLKECDHCGRRHLRVEITYRRCVCGGTGLAQSNGVVAYPMRSCPLCQGDGQMATYGSAGLVAQVQACRAGGAA</sequence>
<dbReference type="Proteomes" id="UP000005087">
    <property type="component" value="Chromosome"/>
</dbReference>
<reference evidence="2" key="2">
    <citation type="submission" date="2012-01" db="EMBL/GenBank/DDBJ databases">
        <title>Noncontiguous Finished sequence of chromosome of Saccharomonospora glauca K62.</title>
        <authorList>
            <consortium name="US DOE Joint Genome Institute"/>
            <person name="Lucas S."/>
            <person name="Han J."/>
            <person name="Lapidus A."/>
            <person name="Cheng J.-F."/>
            <person name="Goodwin L."/>
            <person name="Pitluck S."/>
            <person name="Peters L."/>
            <person name="Mikhailova N."/>
            <person name="Held B."/>
            <person name="Detter J.C."/>
            <person name="Han C."/>
            <person name="Tapia R."/>
            <person name="Land M."/>
            <person name="Hauser L."/>
            <person name="Kyrpides N."/>
            <person name="Ivanova N."/>
            <person name="Pagani I."/>
            <person name="Brambilla E.-M."/>
            <person name="Klenk H.-P."/>
            <person name="Woyke T."/>
        </authorList>
    </citation>
    <scope>NUCLEOTIDE SEQUENCE [LARGE SCALE GENOMIC DNA]</scope>
    <source>
        <strain evidence="2">K62</strain>
    </source>
</reference>